<comment type="subunit">
    <text evidence="4">Acetyl-CoA carboxylase is a heterohexamer of biotin carboxyl carrier protein, biotin carboxylase and the two subunits of carboxyl transferase in a 2:2 complex.</text>
</comment>
<sequence>MFDKLLIANRGAIACRILRTLRTLQVKGVAVYSEADAASLHLMQADEAHSLGEGGAAGTYLAVDKILAIANASGAKAIHPGYGFLSENAAFAQACEDAGIAFVGPTPEQLRVFGLKHTARALAKQHGVPMLEGTELLDSLESAIAAARTIGYPVMLKSTAGGGGIGMRVCRSAEELADSFEAVKRLGQNNFSDAGVFIEKYIQRARHLEVQVFGDGQGEVLALGVRDCSVQRRNQKVLEETPAPNLPHGMAEELCAAAVKLARAVNYRSAGTVEFVFDSEDQRFYFLEVNTRLQVEHGVTEQVWGVDLVSWMVQLAAGDLPPLDQLQAGLKPLGHAIQARLYAEDPGRDFQPCPGLLTAADFPPADGRTLRIDTWVEAGCEIPPYFDPMIAKLISWAPTREDASAGLIDALNETRLYGVETNRDYLRQIIADAPFASGQPWTRCLEDLVYRADTFEVLSGGTQTSVQDYPGRLGYWAVGVPPSGPMDSRALRQGNELLGNPEGCAALEITMSGPLLRFNTDAVVAVTGAHIPITLDGQSCAMNTALLVSAGSTLSLGTIAGAGVRSYLCVRGGLDVPDYLGSKSTFTLGQFGGHGGRALRAGDVLHIAPLMERSAGQRIADEALEALTDVRRIRVIYGPHAAPEYFTEAYIERFFATDWEVHFNSSRTGVRLIGPKPEWVRADGGEAGLHPSNIHDNPYAIGAVDFTGDMPVILGPDGPSLGGFVCPVTIIEADLWQLGQLKAGDRVRFTPVSVEACHAERCGSELAREDSIPDAENPLTATPSSRASSLPQGTARLQGIANSRRSELVRENSIPDAENPSTVPPSSRASSLPQGTANSSRNELVREGSIPDAENPSAVPPSSRASSLPQGPANSSRSEVVRESYMPDAENPSAVPPSSRASQLPQGPANSRGSELAREGYMPDAETPSTVPTSSRASQLPQGPANSRGSKLAREGYMPDAENPLTAPPSSRASQLPQGPANSSRSEVVHEGYMPDAENPLTAPPSSRASSLPQDSANSRRSELAREGYMPDAENPLTTPPSSRASQLPQGPANSRGSELAREGYIPDAENPLTAPPSSRASSLPQGTARLQGIANSRRSELVREGSIPDAENPSTATPSSRASSLPQGPANSSRSEVVRVEDLRTPVILDIGQDDKRLVARLSGDTHLLLEIGAPELDLVLRLRGHALMLALEAKALAGVIDLTPGIRSLQVHYRPEQLPLRQLLDIVAGEWDAVCAAKDLQVASRIVHLPLSWDDPACQLAIEKYMTTVRKDAPWCPSNLEFIRRINDLPNLDEVQRTVFDASYLVMGLGDVYLGAPVATPLDPRHRLVTTKYNPARTWTAENSVGIGGAYMCVYGMEGPGGYQFVGRTLQMWNRYRDVAAFQGKPWLLRFFDQIRFYPVSAEELVRIRRDFPLGRFALNIEHSTLNLADYQAFLSREAEGITAFRAQQNAAFNAERERWIANGQADFQSDEGVAPNTEEQPLQPGQQGVDSHIAGNLWQVQVQPGARVEAGDVLVILESMKMEIPLLAPIAGVVQDVRVQPGSAVRAGQRVVVLSAD</sequence>
<feature type="region of interest" description="Disordered" evidence="14">
    <location>
        <begin position="765"/>
        <end position="1138"/>
    </location>
</feature>
<gene>
    <name evidence="18" type="ORF">N026_20715</name>
</gene>
<feature type="compositionally biased region" description="Polar residues" evidence="14">
    <location>
        <begin position="779"/>
        <end position="792"/>
    </location>
</feature>
<dbReference type="Gene3D" id="3.30.470.20">
    <property type="entry name" value="ATP-grasp fold, B domain"/>
    <property type="match status" value="1"/>
</dbReference>
<dbReference type="GO" id="GO:0016787">
    <property type="term" value="F:hydrolase activity"/>
    <property type="evidence" value="ECO:0007669"/>
    <property type="project" value="UniProtKB-KW"/>
</dbReference>
<dbReference type="InterPro" id="IPR011054">
    <property type="entry name" value="Rudment_hybrid_motif"/>
</dbReference>
<evidence type="ECO:0000256" key="8">
    <source>
        <dbReference type="ARBA" id="ARBA00022801"/>
    </source>
</evidence>
<dbReference type="Pfam" id="PF00289">
    <property type="entry name" value="Biotin_carb_N"/>
    <property type="match status" value="1"/>
</dbReference>
<feature type="compositionally biased region" description="Low complexity" evidence="14">
    <location>
        <begin position="856"/>
        <end position="869"/>
    </location>
</feature>
<feature type="domain" description="ATP-grasp" evidence="16">
    <location>
        <begin position="120"/>
        <end position="317"/>
    </location>
</feature>
<evidence type="ECO:0000256" key="6">
    <source>
        <dbReference type="ARBA" id="ARBA00022598"/>
    </source>
</evidence>
<evidence type="ECO:0000259" key="15">
    <source>
        <dbReference type="PROSITE" id="PS50968"/>
    </source>
</evidence>
<feature type="compositionally biased region" description="Polar residues" evidence="14">
    <location>
        <begin position="968"/>
        <end position="986"/>
    </location>
</feature>
<dbReference type="PANTHER" id="PTHR18866:SF128">
    <property type="entry name" value="UREA AMIDOLYASE"/>
    <property type="match status" value="1"/>
</dbReference>
<dbReference type="SUPFAM" id="SSF160467">
    <property type="entry name" value="PH0987 N-terminal domain-like"/>
    <property type="match status" value="1"/>
</dbReference>
<dbReference type="InterPro" id="IPR011764">
    <property type="entry name" value="Biotin_carboxylation_dom"/>
</dbReference>
<dbReference type="SUPFAM" id="SSF56059">
    <property type="entry name" value="Glutathione synthetase ATP-binding domain-like"/>
    <property type="match status" value="1"/>
</dbReference>
<feature type="compositionally biased region" description="Polar residues" evidence="14">
    <location>
        <begin position="927"/>
        <end position="949"/>
    </location>
</feature>
<dbReference type="Pfam" id="PF02786">
    <property type="entry name" value="CPSase_L_D2"/>
    <property type="match status" value="1"/>
</dbReference>
<comment type="function">
    <text evidence="2">This protein is a component of the acetyl coenzyme A carboxylase complex; first, biotin carboxylase catalyzes the carboxylation of the carrier protein and then the transcarboxylase transfers the carboxyl group to form malonyl-CoA.</text>
</comment>
<dbReference type="InterPro" id="IPR029000">
    <property type="entry name" value="Cyclophilin-like_dom_sf"/>
</dbReference>
<dbReference type="PROSITE" id="PS50968">
    <property type="entry name" value="BIOTINYL_LIPOYL"/>
    <property type="match status" value="1"/>
</dbReference>
<dbReference type="SMART" id="SM00878">
    <property type="entry name" value="Biotin_carb_C"/>
    <property type="match status" value="1"/>
</dbReference>
<feature type="compositionally biased region" description="Low complexity" evidence="14">
    <location>
        <begin position="1114"/>
        <end position="1125"/>
    </location>
</feature>
<dbReference type="InterPro" id="IPR003778">
    <property type="entry name" value="CT_A_B"/>
</dbReference>
<comment type="pathway">
    <text evidence="3">Lipid metabolism; malonyl-CoA biosynthesis; malonyl-CoA from acetyl-CoA: step 1/1.</text>
</comment>
<dbReference type="SMART" id="SM00797">
    <property type="entry name" value="AHS2"/>
    <property type="match status" value="1"/>
</dbReference>
<dbReference type="Gene3D" id="3.30.1360.40">
    <property type="match status" value="1"/>
</dbReference>
<evidence type="ECO:0000313" key="18">
    <source>
        <dbReference type="EMBL" id="QHF09752.1"/>
    </source>
</evidence>
<proteinExistence type="predicted"/>
<dbReference type="GO" id="GO:0005524">
    <property type="term" value="F:ATP binding"/>
    <property type="evidence" value="ECO:0007669"/>
    <property type="project" value="UniProtKB-UniRule"/>
</dbReference>
<dbReference type="SUPFAM" id="SSF52440">
    <property type="entry name" value="PreATP-grasp domain"/>
    <property type="match status" value="1"/>
</dbReference>
<feature type="compositionally biased region" description="Polar residues" evidence="14">
    <location>
        <begin position="1004"/>
        <end position="1017"/>
    </location>
</feature>
<keyword evidence="7 13" id="KW-0547">Nucleotide-binding</keyword>
<keyword evidence="8" id="KW-0378">Hydrolase</keyword>
<evidence type="ECO:0000256" key="2">
    <source>
        <dbReference type="ARBA" id="ARBA00003761"/>
    </source>
</evidence>
<dbReference type="InterPro" id="IPR000089">
    <property type="entry name" value="Biotin_lipoyl"/>
</dbReference>
<dbReference type="GO" id="GO:0004075">
    <property type="term" value="F:biotin carboxylase activity"/>
    <property type="evidence" value="ECO:0007669"/>
    <property type="project" value="UniProtKB-EC"/>
</dbReference>
<dbReference type="InterPro" id="IPR011761">
    <property type="entry name" value="ATP-grasp"/>
</dbReference>
<dbReference type="NCBIfam" id="TIGR00724">
    <property type="entry name" value="urea_amlyse_rel"/>
    <property type="match status" value="1"/>
</dbReference>
<dbReference type="InterPro" id="IPR005479">
    <property type="entry name" value="CPAse_ATP-bd"/>
</dbReference>
<dbReference type="Gene3D" id="2.40.50.100">
    <property type="match status" value="1"/>
</dbReference>
<comment type="cofactor">
    <cofactor evidence="1">
        <name>biotin</name>
        <dbReference type="ChEBI" id="CHEBI:57586"/>
    </cofactor>
</comment>
<dbReference type="InterPro" id="IPR005481">
    <property type="entry name" value="BC-like_N"/>
</dbReference>
<keyword evidence="9 13" id="KW-0067">ATP-binding</keyword>
<reference evidence="18 19" key="1">
    <citation type="journal article" date="2014" name="Genome Announc.">
        <title>Draft Genome Sequences of a Phylogenetically Diverse Suite of Pseudomonas syringae Strains from Multiple Source Populations.</title>
        <authorList>
            <person name="Baltrus D.A."/>
            <person name="Yourstone S."/>
            <person name="Lind A."/>
            <person name="Guilbaud C."/>
            <person name="Sands D.C."/>
            <person name="Jones C.D."/>
            <person name="Morris C.E."/>
            <person name="Dangl J.L."/>
        </authorList>
    </citation>
    <scope>NUCLEOTIDE SEQUENCE [LARGE SCALE GENOMIC DNA]</scope>
    <source>
        <strain evidence="18 19">UB303</strain>
    </source>
</reference>
<evidence type="ECO:0000256" key="1">
    <source>
        <dbReference type="ARBA" id="ARBA00001953"/>
    </source>
</evidence>
<evidence type="ECO:0000256" key="11">
    <source>
        <dbReference type="ARBA" id="ARBA00033786"/>
    </source>
</evidence>
<feature type="compositionally biased region" description="Polar residues" evidence="14">
    <location>
        <begin position="1126"/>
        <end position="1136"/>
    </location>
</feature>
<feature type="compositionally biased region" description="Polar residues" evidence="14">
    <location>
        <begin position="1480"/>
        <end position="1490"/>
    </location>
</feature>
<evidence type="ECO:0000256" key="4">
    <source>
        <dbReference type="ARBA" id="ARBA00011750"/>
    </source>
</evidence>
<dbReference type="SUPFAM" id="SSF51230">
    <property type="entry name" value="Single hybrid motif"/>
    <property type="match status" value="1"/>
</dbReference>
<dbReference type="RefSeq" id="WP_159372298.1">
    <property type="nucleotide sequence ID" value="NZ_CP047267.1"/>
</dbReference>
<feature type="compositionally biased region" description="Polar residues" evidence="14">
    <location>
        <begin position="1036"/>
        <end position="1057"/>
    </location>
</feature>
<keyword evidence="10" id="KW-0092">Biotin</keyword>
<dbReference type="CDD" id="cd06850">
    <property type="entry name" value="biotinyl_domain"/>
    <property type="match status" value="1"/>
</dbReference>
<dbReference type="InterPro" id="IPR011053">
    <property type="entry name" value="Single_hybrid_motif"/>
</dbReference>
<evidence type="ECO:0000256" key="3">
    <source>
        <dbReference type="ARBA" id="ARBA00004956"/>
    </source>
</evidence>
<evidence type="ECO:0000256" key="14">
    <source>
        <dbReference type="SAM" id="MobiDB-lite"/>
    </source>
</evidence>
<dbReference type="SMART" id="SM00796">
    <property type="entry name" value="AHS1"/>
    <property type="match status" value="1"/>
</dbReference>
<evidence type="ECO:0000256" key="10">
    <source>
        <dbReference type="ARBA" id="ARBA00023267"/>
    </source>
</evidence>
<dbReference type="PROSITE" id="PS50975">
    <property type="entry name" value="ATP_GRASP"/>
    <property type="match status" value="1"/>
</dbReference>
<dbReference type="SUPFAM" id="SSF51246">
    <property type="entry name" value="Rudiment single hybrid motif"/>
    <property type="match status" value="1"/>
</dbReference>
<dbReference type="PROSITE" id="PS50979">
    <property type="entry name" value="BC"/>
    <property type="match status" value="1"/>
</dbReference>
<feature type="domain" description="Biotin carboxylation" evidence="17">
    <location>
        <begin position="1"/>
        <end position="450"/>
    </location>
</feature>
<evidence type="ECO:0000256" key="9">
    <source>
        <dbReference type="ARBA" id="ARBA00022840"/>
    </source>
</evidence>
<dbReference type="Pfam" id="PF00364">
    <property type="entry name" value="Biotin_lipoyl"/>
    <property type="match status" value="1"/>
</dbReference>
<evidence type="ECO:0000313" key="19">
    <source>
        <dbReference type="Proteomes" id="UP000464688"/>
    </source>
</evidence>
<evidence type="ECO:0000256" key="12">
    <source>
        <dbReference type="ARBA" id="ARBA00048600"/>
    </source>
</evidence>
<dbReference type="InterPro" id="IPR016185">
    <property type="entry name" value="PreATP-grasp_dom_sf"/>
</dbReference>
<dbReference type="FunFam" id="3.40.50.20:FF:000010">
    <property type="entry name" value="Propionyl-CoA carboxylase subunit alpha"/>
    <property type="match status" value="1"/>
</dbReference>
<dbReference type="Pfam" id="PF02785">
    <property type="entry name" value="Biotin_carb_C"/>
    <property type="match status" value="1"/>
</dbReference>
<evidence type="ECO:0000256" key="13">
    <source>
        <dbReference type="PROSITE-ProRule" id="PRU00409"/>
    </source>
</evidence>
<feature type="compositionally biased region" description="Polar residues" evidence="14">
    <location>
        <begin position="1076"/>
        <end position="1086"/>
    </location>
</feature>
<dbReference type="InterPro" id="IPR005482">
    <property type="entry name" value="Biotin_COase_C"/>
</dbReference>
<dbReference type="GO" id="GO:0046872">
    <property type="term" value="F:metal ion binding"/>
    <property type="evidence" value="ECO:0007669"/>
    <property type="project" value="InterPro"/>
</dbReference>
<dbReference type="Proteomes" id="UP000464688">
    <property type="component" value="Chromosome"/>
</dbReference>
<name>A0AAJ4E5J8_PSESX</name>
<comment type="catalytic activity">
    <reaction evidence="12">
        <text>N(6)-biotinyl-L-lysyl-[protein] + hydrogencarbonate + ATP = N(6)-carboxybiotinyl-L-lysyl-[protein] + ADP + phosphate + H(+)</text>
        <dbReference type="Rhea" id="RHEA:13501"/>
        <dbReference type="Rhea" id="RHEA-COMP:10505"/>
        <dbReference type="Rhea" id="RHEA-COMP:10506"/>
        <dbReference type="ChEBI" id="CHEBI:15378"/>
        <dbReference type="ChEBI" id="CHEBI:17544"/>
        <dbReference type="ChEBI" id="CHEBI:30616"/>
        <dbReference type="ChEBI" id="CHEBI:43474"/>
        <dbReference type="ChEBI" id="CHEBI:83144"/>
        <dbReference type="ChEBI" id="CHEBI:83145"/>
        <dbReference type="ChEBI" id="CHEBI:456216"/>
        <dbReference type="EC" id="6.3.4.14"/>
    </reaction>
</comment>
<dbReference type="SUPFAM" id="SSF50891">
    <property type="entry name" value="Cyclophilin-like"/>
    <property type="match status" value="2"/>
</dbReference>
<dbReference type="InterPro" id="IPR050856">
    <property type="entry name" value="Biotin_carboxylase_complex"/>
</dbReference>
<dbReference type="InterPro" id="IPR003833">
    <property type="entry name" value="CT_C_D"/>
</dbReference>
<feature type="compositionally biased region" description="Polar residues" evidence="14">
    <location>
        <begin position="899"/>
        <end position="913"/>
    </location>
</feature>
<dbReference type="PROSITE" id="PS00867">
    <property type="entry name" value="CPSASE_2"/>
    <property type="match status" value="1"/>
</dbReference>
<feature type="compositionally biased region" description="Polar residues" evidence="14">
    <location>
        <begin position="819"/>
        <end position="842"/>
    </location>
</feature>
<dbReference type="Pfam" id="PF02626">
    <property type="entry name" value="CT_A_B"/>
    <property type="match status" value="1"/>
</dbReference>
<evidence type="ECO:0000256" key="5">
    <source>
        <dbReference type="ARBA" id="ARBA00017242"/>
    </source>
</evidence>
<protein>
    <recommendedName>
        <fullName evidence="5">Biotin carboxylase</fullName>
    </recommendedName>
    <alternativeName>
        <fullName evidence="11">Acetyl-coenzyme A carboxylase biotin carboxylase subunit A</fullName>
    </alternativeName>
</protein>
<feature type="domain" description="Lipoyl-binding" evidence="15">
    <location>
        <begin position="1478"/>
        <end position="1558"/>
    </location>
</feature>
<dbReference type="EMBL" id="CP047267">
    <property type="protein sequence ID" value="QHF09752.1"/>
    <property type="molecule type" value="Genomic_DNA"/>
</dbReference>
<dbReference type="PROSITE" id="PS00866">
    <property type="entry name" value="CPSASE_1"/>
    <property type="match status" value="1"/>
</dbReference>
<organism evidence="18 19">
    <name type="scientific">Pseudomonas syringae UB303</name>
    <dbReference type="NCBI Taxonomy" id="1357287"/>
    <lineage>
        <taxon>Bacteria</taxon>
        <taxon>Pseudomonadati</taxon>
        <taxon>Pseudomonadota</taxon>
        <taxon>Gammaproteobacteria</taxon>
        <taxon>Pseudomonadales</taxon>
        <taxon>Pseudomonadaceae</taxon>
        <taxon>Pseudomonas</taxon>
        <taxon>Pseudomonas syringae</taxon>
    </lineage>
</organism>
<evidence type="ECO:0000256" key="7">
    <source>
        <dbReference type="ARBA" id="ARBA00022741"/>
    </source>
</evidence>
<evidence type="ECO:0000259" key="16">
    <source>
        <dbReference type="PROSITE" id="PS50975"/>
    </source>
</evidence>
<feature type="region of interest" description="Disordered" evidence="14">
    <location>
        <begin position="1471"/>
        <end position="1490"/>
    </location>
</feature>
<accession>A0AAJ4E5J8</accession>
<keyword evidence="6" id="KW-0436">Ligase</keyword>
<dbReference type="Gene3D" id="2.40.100.10">
    <property type="entry name" value="Cyclophilin-like"/>
    <property type="match status" value="2"/>
</dbReference>
<dbReference type="PANTHER" id="PTHR18866">
    <property type="entry name" value="CARBOXYLASE:PYRUVATE/ACETYL-COA/PROPIONYL-COA CARBOXYLASE"/>
    <property type="match status" value="1"/>
</dbReference>
<dbReference type="Pfam" id="PF02682">
    <property type="entry name" value="CT_C_D"/>
    <property type="match status" value="1"/>
</dbReference>
<evidence type="ECO:0000259" key="17">
    <source>
        <dbReference type="PROSITE" id="PS50979"/>
    </source>
</evidence>